<dbReference type="CDD" id="cd08506">
    <property type="entry name" value="PBP2_clavulanate_OppA2"/>
    <property type="match status" value="1"/>
</dbReference>
<organism evidence="3 4">
    <name type="scientific">Amnibacterium setariae</name>
    <dbReference type="NCBI Taxonomy" id="2306585"/>
    <lineage>
        <taxon>Bacteria</taxon>
        <taxon>Bacillati</taxon>
        <taxon>Actinomycetota</taxon>
        <taxon>Actinomycetes</taxon>
        <taxon>Micrococcales</taxon>
        <taxon>Microbacteriaceae</taxon>
        <taxon>Amnibacterium</taxon>
    </lineage>
</organism>
<comment type="caution">
    <text evidence="3">The sequence shown here is derived from an EMBL/GenBank/DDBJ whole genome shotgun (WGS) entry which is preliminary data.</text>
</comment>
<dbReference type="InterPro" id="IPR000914">
    <property type="entry name" value="SBP_5_dom"/>
</dbReference>
<dbReference type="Proteomes" id="UP000265742">
    <property type="component" value="Unassembled WGS sequence"/>
</dbReference>
<keyword evidence="4" id="KW-1185">Reference proteome</keyword>
<dbReference type="InterPro" id="IPR030678">
    <property type="entry name" value="Peptide/Ni-bd"/>
</dbReference>
<feature type="signal peptide" evidence="1">
    <location>
        <begin position="1"/>
        <end position="27"/>
    </location>
</feature>
<dbReference type="GO" id="GO:0015833">
    <property type="term" value="P:peptide transport"/>
    <property type="evidence" value="ECO:0007669"/>
    <property type="project" value="TreeGrafter"/>
</dbReference>
<dbReference type="GO" id="GO:0043190">
    <property type="term" value="C:ATP-binding cassette (ABC) transporter complex"/>
    <property type="evidence" value="ECO:0007669"/>
    <property type="project" value="InterPro"/>
</dbReference>
<dbReference type="GO" id="GO:1904680">
    <property type="term" value="F:peptide transmembrane transporter activity"/>
    <property type="evidence" value="ECO:0007669"/>
    <property type="project" value="TreeGrafter"/>
</dbReference>
<feature type="chain" id="PRO_5038896292" evidence="1">
    <location>
        <begin position="28"/>
        <end position="587"/>
    </location>
</feature>
<dbReference type="PANTHER" id="PTHR30290:SF83">
    <property type="entry name" value="ABC TRANSPORTER SUBSTRATE-BINDING PROTEIN"/>
    <property type="match status" value="1"/>
</dbReference>
<proteinExistence type="predicted"/>
<dbReference type="OrthoDB" id="5240629at2"/>
<gene>
    <name evidence="3" type="ORF">D1781_05945</name>
</gene>
<dbReference type="SUPFAM" id="SSF53850">
    <property type="entry name" value="Periplasmic binding protein-like II"/>
    <property type="match status" value="1"/>
</dbReference>
<evidence type="ECO:0000259" key="2">
    <source>
        <dbReference type="Pfam" id="PF00496"/>
    </source>
</evidence>
<dbReference type="Gene3D" id="3.10.105.10">
    <property type="entry name" value="Dipeptide-binding Protein, Domain 3"/>
    <property type="match status" value="1"/>
</dbReference>
<dbReference type="AlphaFoldDB" id="A0A3A1U251"/>
<evidence type="ECO:0000313" key="3">
    <source>
        <dbReference type="EMBL" id="RIX30924.1"/>
    </source>
</evidence>
<dbReference type="RefSeq" id="WP_119481286.1">
    <property type="nucleotide sequence ID" value="NZ_QXTG01000001.1"/>
</dbReference>
<dbReference type="Gene3D" id="3.40.190.10">
    <property type="entry name" value="Periplasmic binding protein-like II"/>
    <property type="match status" value="1"/>
</dbReference>
<dbReference type="GO" id="GO:0042597">
    <property type="term" value="C:periplasmic space"/>
    <property type="evidence" value="ECO:0007669"/>
    <property type="project" value="UniProtKB-ARBA"/>
</dbReference>
<dbReference type="InterPro" id="IPR039424">
    <property type="entry name" value="SBP_5"/>
</dbReference>
<dbReference type="EMBL" id="QXTG01000001">
    <property type="protein sequence ID" value="RIX30924.1"/>
    <property type="molecule type" value="Genomic_DNA"/>
</dbReference>
<evidence type="ECO:0000313" key="4">
    <source>
        <dbReference type="Proteomes" id="UP000265742"/>
    </source>
</evidence>
<protein>
    <submittedName>
        <fullName evidence="3">ABC transporter substrate-binding protein</fullName>
    </submittedName>
</protein>
<accession>A0A3A1U251</accession>
<dbReference type="PIRSF" id="PIRSF002741">
    <property type="entry name" value="MppA"/>
    <property type="match status" value="1"/>
</dbReference>
<sequence length="587" mass="62013">MRFRRKTLGIAGVAVAGALLLAGCSTGGSGNTNGNGGSSAATTGFNAAVDKVINPSTKKGGTLKLASTDDCDSWDPARTYYGWCLNMQRLQSRTLVNYSKVNGTKFTLAPDLATDLGSHNADYTEWTYTLKDGLKFSDGSAITAQDVKYAVERSYATDVITGGPGFYFTAIIDAPSSYKGPYKSGDLPSSAIEVSGNKITFHLKKAFADFNYLLALPTSAPVPKAKDTGANYTKQPVASGPFVISAYTPKKSVTFTRNKYWTQSTDDIRKPLADEIDLTINSNSDDIDNQLRTGALDARMDTAVNPTFQSQILTQPKLKANADNPAGPTTRYTAIATSVAPFDNIHCRKAVFYAWDKAAGLAVAGGAAAGKIAYSATPPGILGYDPSYNPYPSGKDNTGDVTKAKEELKACGKPNGFSTKYAYSTPDVTNGKAFAAVKAALGRVGIQVSPATASAADYYATFVGSPNNVKNQGLGLIAAGWGADFPTPYGMFQNIVNGGAILPQGNSNYASINIPEVNKILDDTGTPSTQESGEKLNHALMEGAQFLPTRYAADLWYRNPRMTNVTANNALGFGAYDVVNVGVSDGK</sequence>
<reference evidence="4" key="1">
    <citation type="submission" date="2018-09" db="EMBL/GenBank/DDBJ databases">
        <authorList>
            <person name="Kim I."/>
        </authorList>
    </citation>
    <scope>NUCLEOTIDE SEQUENCE [LARGE SCALE GENOMIC DNA]</scope>
    <source>
        <strain evidence="4">DD4a</strain>
    </source>
</reference>
<dbReference type="Pfam" id="PF00496">
    <property type="entry name" value="SBP_bac_5"/>
    <property type="match status" value="1"/>
</dbReference>
<keyword evidence="1" id="KW-0732">Signal</keyword>
<dbReference type="PANTHER" id="PTHR30290">
    <property type="entry name" value="PERIPLASMIC BINDING COMPONENT OF ABC TRANSPORTER"/>
    <property type="match status" value="1"/>
</dbReference>
<dbReference type="PROSITE" id="PS51257">
    <property type="entry name" value="PROKAR_LIPOPROTEIN"/>
    <property type="match status" value="1"/>
</dbReference>
<feature type="domain" description="Solute-binding protein family 5" evidence="2">
    <location>
        <begin position="108"/>
        <end position="498"/>
    </location>
</feature>
<name>A0A3A1U251_9MICO</name>
<evidence type="ECO:0000256" key="1">
    <source>
        <dbReference type="SAM" id="SignalP"/>
    </source>
</evidence>